<dbReference type="Gene3D" id="3.40.50.300">
    <property type="entry name" value="P-loop containing nucleotide triphosphate hydrolases"/>
    <property type="match status" value="1"/>
</dbReference>
<evidence type="ECO:0000259" key="3">
    <source>
        <dbReference type="Pfam" id="PF24883"/>
    </source>
</evidence>
<feature type="non-terminal residue" evidence="4">
    <location>
        <position position="286"/>
    </location>
</feature>
<evidence type="ECO:0000313" key="4">
    <source>
        <dbReference type="EMBL" id="KAF9448008.1"/>
    </source>
</evidence>
<feature type="domain" description="Nephrocystin 3-like N-terminal" evidence="3">
    <location>
        <begin position="37"/>
        <end position="199"/>
    </location>
</feature>
<reference evidence="4" key="1">
    <citation type="submission" date="2020-11" db="EMBL/GenBank/DDBJ databases">
        <authorList>
            <consortium name="DOE Joint Genome Institute"/>
            <person name="Ahrendt S."/>
            <person name="Riley R."/>
            <person name="Andreopoulos W."/>
            <person name="Labutti K."/>
            <person name="Pangilinan J."/>
            <person name="Ruiz-Duenas F.J."/>
            <person name="Barrasa J.M."/>
            <person name="Sanchez-Garcia M."/>
            <person name="Camarero S."/>
            <person name="Miyauchi S."/>
            <person name="Serrano A."/>
            <person name="Linde D."/>
            <person name="Babiker R."/>
            <person name="Drula E."/>
            <person name="Ayuso-Fernandez I."/>
            <person name="Pacheco R."/>
            <person name="Padilla G."/>
            <person name="Ferreira P."/>
            <person name="Barriuso J."/>
            <person name="Kellner H."/>
            <person name="Castanera R."/>
            <person name="Alfaro M."/>
            <person name="Ramirez L."/>
            <person name="Pisabarro A.G."/>
            <person name="Kuo A."/>
            <person name="Tritt A."/>
            <person name="Lipzen A."/>
            <person name="He G."/>
            <person name="Yan M."/>
            <person name="Ng V."/>
            <person name="Cullen D."/>
            <person name="Martin F."/>
            <person name="Rosso M.-N."/>
            <person name="Henrissat B."/>
            <person name="Hibbett D."/>
            <person name="Martinez A.T."/>
            <person name="Grigoriev I.V."/>
        </authorList>
    </citation>
    <scope>NUCLEOTIDE SEQUENCE</scope>
    <source>
        <strain evidence="4">MF-IS2</strain>
    </source>
</reference>
<evidence type="ECO:0000256" key="2">
    <source>
        <dbReference type="SAM" id="MobiDB-lite"/>
    </source>
</evidence>
<evidence type="ECO:0000313" key="5">
    <source>
        <dbReference type="Proteomes" id="UP000807342"/>
    </source>
</evidence>
<evidence type="ECO:0000256" key="1">
    <source>
        <dbReference type="ARBA" id="ARBA00022737"/>
    </source>
</evidence>
<keyword evidence="5" id="KW-1185">Reference proteome</keyword>
<dbReference type="EMBL" id="MU151176">
    <property type="protein sequence ID" value="KAF9448008.1"/>
    <property type="molecule type" value="Genomic_DNA"/>
</dbReference>
<sequence length="286" mass="32498">ALEHLAPHTEPGAAMDSSARDPPPKCHPGTRLKIGAKLQTWLDNYDRPWNMIWLHGPAGTGKSAVAQTFAEHCYDRGRLGAAFFFSRPNERNKPKTVIPTLAYQLAVHCRGFNASLTDQLAGDPQLLTKAPRIQLRKLIIEPLLALQTQEHERIKEPFMIILDGLDECEGEEPQLEFVSMISEAAQLKNLPLLWLICSRPEAHLEYSFSMYSFSMVAYCGREELLLDKESRDDADRYLRDELARIKNEYAYSMPKFWPSEDQFNQLSQFTSGLFIFASTGTKYIGD</sequence>
<feature type="region of interest" description="Disordered" evidence="2">
    <location>
        <begin position="1"/>
        <end position="30"/>
    </location>
</feature>
<comment type="caution">
    <text evidence="4">The sequence shown here is derived from an EMBL/GenBank/DDBJ whole genome shotgun (WGS) entry which is preliminary data.</text>
</comment>
<dbReference type="PANTHER" id="PTHR10039">
    <property type="entry name" value="AMELOGENIN"/>
    <property type="match status" value="1"/>
</dbReference>
<name>A0A9P5XAU9_9AGAR</name>
<dbReference type="InterPro" id="IPR056884">
    <property type="entry name" value="NPHP3-like_N"/>
</dbReference>
<keyword evidence="1" id="KW-0677">Repeat</keyword>
<dbReference type="SUPFAM" id="SSF52540">
    <property type="entry name" value="P-loop containing nucleoside triphosphate hydrolases"/>
    <property type="match status" value="1"/>
</dbReference>
<dbReference type="InterPro" id="IPR027417">
    <property type="entry name" value="P-loop_NTPase"/>
</dbReference>
<dbReference type="AlphaFoldDB" id="A0A9P5XAU9"/>
<feature type="non-terminal residue" evidence="4">
    <location>
        <position position="1"/>
    </location>
</feature>
<protein>
    <recommendedName>
        <fullName evidence="3">Nephrocystin 3-like N-terminal domain-containing protein</fullName>
    </recommendedName>
</protein>
<gene>
    <name evidence="4" type="ORF">P691DRAFT_653590</name>
</gene>
<proteinExistence type="predicted"/>
<dbReference type="Pfam" id="PF24883">
    <property type="entry name" value="NPHP3_N"/>
    <property type="match status" value="1"/>
</dbReference>
<dbReference type="PANTHER" id="PTHR10039:SF17">
    <property type="entry name" value="FUNGAL STAND N-TERMINAL GOODBYE DOMAIN-CONTAINING PROTEIN-RELATED"/>
    <property type="match status" value="1"/>
</dbReference>
<accession>A0A9P5XAU9</accession>
<dbReference type="Proteomes" id="UP000807342">
    <property type="component" value="Unassembled WGS sequence"/>
</dbReference>
<dbReference type="OrthoDB" id="5967843at2759"/>
<organism evidence="4 5">
    <name type="scientific">Macrolepiota fuliginosa MF-IS2</name>
    <dbReference type="NCBI Taxonomy" id="1400762"/>
    <lineage>
        <taxon>Eukaryota</taxon>
        <taxon>Fungi</taxon>
        <taxon>Dikarya</taxon>
        <taxon>Basidiomycota</taxon>
        <taxon>Agaricomycotina</taxon>
        <taxon>Agaricomycetes</taxon>
        <taxon>Agaricomycetidae</taxon>
        <taxon>Agaricales</taxon>
        <taxon>Agaricineae</taxon>
        <taxon>Agaricaceae</taxon>
        <taxon>Macrolepiota</taxon>
    </lineage>
</organism>